<accession>A0A517NFW4</accession>
<keyword evidence="2" id="KW-1185">Reference proteome</keyword>
<dbReference type="EMBL" id="CP036525">
    <property type="protein sequence ID" value="QDT06010.1"/>
    <property type="molecule type" value="Genomic_DNA"/>
</dbReference>
<protein>
    <submittedName>
        <fullName evidence="1">Uncharacterized protein</fullName>
    </submittedName>
</protein>
<sequence>MWPTVDGLRMLRGAEAELLRGAIDMMVDHLLAEYRDDENAWRYGIDGFDMWDADQRIWMLEQVTRGLLTRRRPLAPAAIWEATIDAILCEIMDQIEIEITDPTLANPDRTWRQCVMDAFHCQQGRFPSIDPADDHLSNWRAVVATVGDVILAAASYQKTESLRDTNIERLQQFLVERGLPDDFLDVIPPIRSVEQTQASIDKIRSLVAS</sequence>
<dbReference type="Proteomes" id="UP000318538">
    <property type="component" value="Chromosome"/>
</dbReference>
<evidence type="ECO:0000313" key="2">
    <source>
        <dbReference type="Proteomes" id="UP000318538"/>
    </source>
</evidence>
<reference evidence="1 2" key="1">
    <citation type="submission" date="2019-02" db="EMBL/GenBank/DDBJ databases">
        <title>Deep-cultivation of Planctomycetes and their phenomic and genomic characterization uncovers novel biology.</title>
        <authorList>
            <person name="Wiegand S."/>
            <person name="Jogler M."/>
            <person name="Boedeker C."/>
            <person name="Pinto D."/>
            <person name="Vollmers J."/>
            <person name="Rivas-Marin E."/>
            <person name="Kohn T."/>
            <person name="Peeters S.H."/>
            <person name="Heuer A."/>
            <person name="Rast P."/>
            <person name="Oberbeckmann S."/>
            <person name="Bunk B."/>
            <person name="Jeske O."/>
            <person name="Meyerdierks A."/>
            <person name="Storesund J.E."/>
            <person name="Kallscheuer N."/>
            <person name="Luecker S."/>
            <person name="Lage O.M."/>
            <person name="Pohl T."/>
            <person name="Merkel B.J."/>
            <person name="Hornburger P."/>
            <person name="Mueller R.-W."/>
            <person name="Bruemmer F."/>
            <person name="Labrenz M."/>
            <person name="Spormann A.M."/>
            <person name="Op den Camp H."/>
            <person name="Overmann J."/>
            <person name="Amann R."/>
            <person name="Jetten M.S.M."/>
            <person name="Mascher T."/>
            <person name="Medema M.H."/>
            <person name="Devos D.P."/>
            <person name="Kaster A.-K."/>
            <person name="Ovreas L."/>
            <person name="Rohde M."/>
            <person name="Galperin M.Y."/>
            <person name="Jogler C."/>
        </authorList>
    </citation>
    <scope>NUCLEOTIDE SEQUENCE [LARGE SCALE GENOMIC DNA]</scope>
    <source>
        <strain evidence="1 2">K22_7</strain>
    </source>
</reference>
<gene>
    <name evidence="1" type="ORF">K227x_44170</name>
</gene>
<dbReference type="AlphaFoldDB" id="A0A517NFW4"/>
<dbReference type="KEGG" id="rlc:K227x_44170"/>
<organism evidence="1 2">
    <name type="scientific">Rubripirellula lacrimiformis</name>
    <dbReference type="NCBI Taxonomy" id="1930273"/>
    <lineage>
        <taxon>Bacteria</taxon>
        <taxon>Pseudomonadati</taxon>
        <taxon>Planctomycetota</taxon>
        <taxon>Planctomycetia</taxon>
        <taxon>Pirellulales</taxon>
        <taxon>Pirellulaceae</taxon>
        <taxon>Rubripirellula</taxon>
    </lineage>
</organism>
<proteinExistence type="predicted"/>
<name>A0A517NFW4_9BACT</name>
<evidence type="ECO:0000313" key="1">
    <source>
        <dbReference type="EMBL" id="QDT06010.1"/>
    </source>
</evidence>